<evidence type="ECO:0000256" key="1">
    <source>
        <dbReference type="SAM" id="MobiDB-lite"/>
    </source>
</evidence>
<dbReference type="EnsemblProtists" id="PYU1_T003147">
    <property type="protein sequence ID" value="PYU1_T003147"/>
    <property type="gene ID" value="PYU1_G003141"/>
</dbReference>
<dbReference type="EMBL" id="GL376603">
    <property type="status" value="NOT_ANNOTATED_CDS"/>
    <property type="molecule type" value="Genomic_DNA"/>
</dbReference>
<reference evidence="3" key="2">
    <citation type="submission" date="2010-04" db="EMBL/GenBank/DDBJ databases">
        <authorList>
            <person name="Buell R."/>
            <person name="Hamilton J."/>
            <person name="Hostetler J."/>
        </authorList>
    </citation>
    <scope>NUCLEOTIDE SEQUENCE [LARGE SCALE GENOMIC DNA]</scope>
    <source>
        <strain evidence="3">DAOM:BR144</strain>
    </source>
</reference>
<dbReference type="eggNOG" id="ENOG502S7PU">
    <property type="taxonomic scope" value="Eukaryota"/>
</dbReference>
<dbReference type="Proteomes" id="UP000019132">
    <property type="component" value="Unassembled WGS sequence"/>
</dbReference>
<feature type="region of interest" description="Disordered" evidence="1">
    <location>
        <begin position="30"/>
        <end position="67"/>
    </location>
</feature>
<reference evidence="2" key="3">
    <citation type="submission" date="2015-02" db="UniProtKB">
        <authorList>
            <consortium name="EnsemblProtists"/>
        </authorList>
    </citation>
    <scope>IDENTIFICATION</scope>
    <source>
        <strain evidence="2">DAOM BR144</strain>
    </source>
</reference>
<protein>
    <submittedName>
        <fullName evidence="2">Uncharacterized protein</fullName>
    </submittedName>
</protein>
<dbReference type="HOGENOM" id="CLU_2710298_0_0_1"/>
<keyword evidence="3" id="KW-1185">Reference proteome</keyword>
<sequence>MVPKKGISSGAKTILQDEYVTKPRHVSSIPVNLMPTGSKLDNNGDAVGDAAGDGRHRGGKRMGPAPIPQVFIL</sequence>
<evidence type="ECO:0000313" key="3">
    <source>
        <dbReference type="Proteomes" id="UP000019132"/>
    </source>
</evidence>
<reference evidence="3" key="1">
    <citation type="journal article" date="2010" name="Genome Biol.">
        <title>Genome sequence of the necrotrophic plant pathogen Pythium ultimum reveals original pathogenicity mechanisms and effector repertoire.</title>
        <authorList>
            <person name="Levesque C.A."/>
            <person name="Brouwer H."/>
            <person name="Cano L."/>
            <person name="Hamilton J.P."/>
            <person name="Holt C."/>
            <person name="Huitema E."/>
            <person name="Raffaele S."/>
            <person name="Robideau G.P."/>
            <person name="Thines M."/>
            <person name="Win J."/>
            <person name="Zerillo M.M."/>
            <person name="Beakes G.W."/>
            <person name="Boore J.L."/>
            <person name="Busam D."/>
            <person name="Dumas B."/>
            <person name="Ferriera S."/>
            <person name="Fuerstenberg S.I."/>
            <person name="Gachon C.M."/>
            <person name="Gaulin E."/>
            <person name="Govers F."/>
            <person name="Grenville-Briggs L."/>
            <person name="Horner N."/>
            <person name="Hostetler J."/>
            <person name="Jiang R.H."/>
            <person name="Johnson J."/>
            <person name="Krajaejun T."/>
            <person name="Lin H."/>
            <person name="Meijer H.J."/>
            <person name="Moore B."/>
            <person name="Morris P."/>
            <person name="Phuntmart V."/>
            <person name="Puiu D."/>
            <person name="Shetty J."/>
            <person name="Stajich J.E."/>
            <person name="Tripathy S."/>
            <person name="Wawra S."/>
            <person name="van West P."/>
            <person name="Whitty B.R."/>
            <person name="Coutinho P.M."/>
            <person name="Henrissat B."/>
            <person name="Martin F."/>
            <person name="Thomas P.D."/>
            <person name="Tyler B.M."/>
            <person name="De Vries R.P."/>
            <person name="Kamoun S."/>
            <person name="Yandell M."/>
            <person name="Tisserat N."/>
            <person name="Buell C.R."/>
        </authorList>
    </citation>
    <scope>NUCLEOTIDE SEQUENCE</scope>
    <source>
        <strain evidence="3">DAOM:BR144</strain>
    </source>
</reference>
<name>K3WDV6_GLOUD</name>
<dbReference type="VEuPathDB" id="FungiDB:PYU1_G003141"/>
<organism evidence="2 3">
    <name type="scientific">Globisporangium ultimum (strain ATCC 200006 / CBS 805.95 / DAOM BR144)</name>
    <name type="common">Pythium ultimum</name>
    <dbReference type="NCBI Taxonomy" id="431595"/>
    <lineage>
        <taxon>Eukaryota</taxon>
        <taxon>Sar</taxon>
        <taxon>Stramenopiles</taxon>
        <taxon>Oomycota</taxon>
        <taxon>Peronosporomycetes</taxon>
        <taxon>Pythiales</taxon>
        <taxon>Pythiaceae</taxon>
        <taxon>Globisporangium</taxon>
    </lineage>
</organism>
<proteinExistence type="predicted"/>
<dbReference type="AlphaFoldDB" id="K3WDV6"/>
<dbReference type="InParanoid" id="K3WDV6"/>
<accession>K3WDV6</accession>
<evidence type="ECO:0000313" key="2">
    <source>
        <dbReference type="EnsemblProtists" id="PYU1_T003147"/>
    </source>
</evidence>